<feature type="domain" description="Lipid-binding serum glycoprotein C-terminal" evidence="1">
    <location>
        <begin position="254"/>
        <end position="432"/>
    </location>
</feature>
<dbReference type="SUPFAM" id="SSF55394">
    <property type="entry name" value="Bactericidal permeability-increasing protein, BPI"/>
    <property type="match status" value="2"/>
</dbReference>
<evidence type="ECO:0000313" key="3">
    <source>
        <dbReference type="RefSeq" id="XP_060548695.1"/>
    </source>
</evidence>
<dbReference type="GeneID" id="117666651"/>
<dbReference type="InterPro" id="IPR001124">
    <property type="entry name" value="Lipid-bd_serum_glycop_C"/>
</dbReference>
<evidence type="ECO:0000259" key="1">
    <source>
        <dbReference type="SMART" id="SM00329"/>
    </source>
</evidence>
<dbReference type="Pfam" id="PF02886">
    <property type="entry name" value="LBP_BPI_CETP_C"/>
    <property type="match status" value="1"/>
</dbReference>
<sequence>MIGVISKAAANKYVTNVFLQNSLIQSHLQLIQFPEVPHKGHLEHWIKELHVVRVFVPSIQTELGEEVGSIIVRTRLHLSAKFFFGKQFEQIDIFIDVNFKQEASFFHFVLGVVDLSFGTCRSDFKIARIISSSRLQVAKAKPIVKSVLASSLPRLLCETLQRLHQIMRFDYLFTVDAFYHMGSTASIQYQLARKPLITSAYFVFEMHMILRVKNHFLTIPFNPSPIPLPSLRNNAISLGLTQDSLNMILGVLLQIPKQELIFTKETFSGAAELISVITDLFSHRKCPKCPVNSPLKMVITLVGTKRIVLQPNSIILRLSVEISILATSHSGGPHGLFVLRANLALGLHASVHDNKLMFYSKITSLDLILVSSEFGPIEVSGLVKWIKLLLIETYLPEINDRLNTGIPLPSLLHVRVNYPVIEIIQGMIVFCV</sequence>
<accession>A0ABM3ZJZ7</accession>
<proteinExistence type="predicted"/>
<organism evidence="2 3">
    <name type="scientific">Pantherophis guttatus</name>
    <name type="common">Corn snake</name>
    <name type="synonym">Elaphe guttata</name>
    <dbReference type="NCBI Taxonomy" id="94885"/>
    <lineage>
        <taxon>Eukaryota</taxon>
        <taxon>Metazoa</taxon>
        <taxon>Chordata</taxon>
        <taxon>Craniata</taxon>
        <taxon>Vertebrata</taxon>
        <taxon>Euteleostomi</taxon>
        <taxon>Lepidosauria</taxon>
        <taxon>Squamata</taxon>
        <taxon>Bifurcata</taxon>
        <taxon>Unidentata</taxon>
        <taxon>Episquamata</taxon>
        <taxon>Toxicofera</taxon>
        <taxon>Serpentes</taxon>
        <taxon>Colubroidea</taxon>
        <taxon>Colubridae</taxon>
        <taxon>Colubrinae</taxon>
        <taxon>Pantherophis</taxon>
    </lineage>
</organism>
<dbReference type="Proteomes" id="UP001652622">
    <property type="component" value="Unplaced"/>
</dbReference>
<gene>
    <name evidence="3" type="primary">LOC117666651</name>
</gene>
<keyword evidence="2" id="KW-1185">Reference proteome</keyword>
<dbReference type="PANTHER" id="PTHR46019">
    <property type="entry name" value="BPI FOLD-CONTAINING FAMILY B MEMBER 4-RELATED"/>
    <property type="match status" value="1"/>
</dbReference>
<evidence type="ECO:0000313" key="2">
    <source>
        <dbReference type="Proteomes" id="UP001652622"/>
    </source>
</evidence>
<dbReference type="Gene3D" id="3.15.20.10">
    <property type="entry name" value="Bactericidal permeability-increasing protein, domain 2"/>
    <property type="match status" value="1"/>
</dbReference>
<protein>
    <submittedName>
        <fullName evidence="3">BPI fold-containing family B member 3-like</fullName>
    </submittedName>
</protein>
<dbReference type="InterPro" id="IPR017943">
    <property type="entry name" value="Bactericidal_perm-incr_a/b_dom"/>
</dbReference>
<reference evidence="3" key="1">
    <citation type="submission" date="2025-08" db="UniProtKB">
        <authorList>
            <consortium name="RefSeq"/>
        </authorList>
    </citation>
    <scope>IDENTIFICATION</scope>
    <source>
        <tissue evidence="3">Blood</tissue>
    </source>
</reference>
<dbReference type="InterPro" id="IPR051660">
    <property type="entry name" value="BPI_fold-BPI/LBP"/>
</dbReference>
<dbReference type="SMART" id="SM00329">
    <property type="entry name" value="BPI2"/>
    <property type="match status" value="1"/>
</dbReference>
<dbReference type="RefSeq" id="XP_060548695.1">
    <property type="nucleotide sequence ID" value="XM_060692712.1"/>
</dbReference>
<dbReference type="PANTHER" id="PTHR46019:SF4">
    <property type="entry name" value="BPI FOLD-CONTAINING FAMILY B MEMBER 4"/>
    <property type="match status" value="1"/>
</dbReference>
<name>A0ABM3ZJZ7_PANGU</name>